<dbReference type="AlphaFoldDB" id="A0A316D875"/>
<dbReference type="InterPro" id="IPR037208">
    <property type="entry name" value="Spo0E-like_sf"/>
</dbReference>
<gene>
    <name evidence="1" type="ORF">C7459_12053</name>
</gene>
<dbReference type="Proteomes" id="UP000245634">
    <property type="component" value="Unassembled WGS sequence"/>
</dbReference>
<dbReference type="SUPFAM" id="SSF140500">
    <property type="entry name" value="BAS1536-like"/>
    <property type="match status" value="1"/>
</dbReference>
<accession>A0A316D875</accession>
<evidence type="ECO:0000313" key="2">
    <source>
        <dbReference type="Proteomes" id="UP000245634"/>
    </source>
</evidence>
<dbReference type="OrthoDB" id="2376932at2"/>
<organism evidence="1 2">
    <name type="scientific">Tumebacillus permanentifrigoris</name>
    <dbReference type="NCBI Taxonomy" id="378543"/>
    <lineage>
        <taxon>Bacteria</taxon>
        <taxon>Bacillati</taxon>
        <taxon>Bacillota</taxon>
        <taxon>Bacilli</taxon>
        <taxon>Bacillales</taxon>
        <taxon>Alicyclobacillaceae</taxon>
        <taxon>Tumebacillus</taxon>
    </lineage>
</organism>
<comment type="caution">
    <text evidence="1">The sequence shown here is derived from an EMBL/GenBank/DDBJ whole genome shotgun (WGS) entry which is preliminary data.</text>
</comment>
<sequence length="63" mass="7225">MSYQVLSGKIEGLRAEMIRAAERAESLHDPQLVAISQQLDHYLLHVQILSQRPPHSKRSGYRD</sequence>
<dbReference type="Gene3D" id="4.10.280.10">
    <property type="entry name" value="Helix-loop-helix DNA-binding domain"/>
    <property type="match status" value="1"/>
</dbReference>
<dbReference type="Pfam" id="PF09388">
    <property type="entry name" value="SpoOE-like"/>
    <property type="match status" value="1"/>
</dbReference>
<dbReference type="InterPro" id="IPR036638">
    <property type="entry name" value="HLH_DNA-bd_sf"/>
</dbReference>
<dbReference type="RefSeq" id="WP_109690909.1">
    <property type="nucleotide sequence ID" value="NZ_QGGL01000020.1"/>
</dbReference>
<keyword evidence="2" id="KW-1185">Reference proteome</keyword>
<dbReference type="InterPro" id="IPR018540">
    <property type="entry name" value="Spo0E-like"/>
</dbReference>
<name>A0A316D875_9BACL</name>
<protein>
    <submittedName>
        <fullName evidence="1">Spo0E like sporulation regulatory protein</fullName>
    </submittedName>
</protein>
<dbReference type="GO" id="GO:0043937">
    <property type="term" value="P:regulation of sporulation"/>
    <property type="evidence" value="ECO:0007669"/>
    <property type="project" value="InterPro"/>
</dbReference>
<dbReference type="EMBL" id="QGGL01000020">
    <property type="protein sequence ID" value="PWK06290.1"/>
    <property type="molecule type" value="Genomic_DNA"/>
</dbReference>
<dbReference type="GO" id="GO:0046983">
    <property type="term" value="F:protein dimerization activity"/>
    <property type="evidence" value="ECO:0007669"/>
    <property type="project" value="InterPro"/>
</dbReference>
<proteinExistence type="predicted"/>
<reference evidence="1 2" key="1">
    <citation type="submission" date="2018-05" db="EMBL/GenBank/DDBJ databases">
        <title>Genomic Encyclopedia of Type Strains, Phase IV (KMG-IV): sequencing the most valuable type-strain genomes for metagenomic binning, comparative biology and taxonomic classification.</title>
        <authorList>
            <person name="Goeker M."/>
        </authorList>
    </citation>
    <scope>NUCLEOTIDE SEQUENCE [LARGE SCALE GENOMIC DNA]</scope>
    <source>
        <strain evidence="1 2">DSM 18773</strain>
    </source>
</reference>
<evidence type="ECO:0000313" key="1">
    <source>
        <dbReference type="EMBL" id="PWK06290.1"/>
    </source>
</evidence>